<dbReference type="AlphaFoldDB" id="A0A0F7ZJ68"/>
<keyword evidence="3" id="KW-1185">Reference proteome</keyword>
<sequence length="174" mass="18677">MFVCLCGVDTALYRLEAPGPDLGVRECRIRGKPKPSLPDLGKIALGEEDGPDDAGPSIQTTPRALAASSAVRMLAPGAEPASSGIEASTRPVLSVAWPPSSPRREMKEIWGNHLILGHERPRVRSAESPGLVLGKKGSPWSRRLALASLPQRRGSLKQTSLVWDHDLQGVYCTI</sequence>
<proteinExistence type="predicted"/>
<feature type="region of interest" description="Disordered" evidence="1">
    <location>
        <begin position="38"/>
        <end position="59"/>
    </location>
</feature>
<gene>
    <name evidence="2" type="ORF">HIM_06402</name>
</gene>
<organism evidence="2 3">
    <name type="scientific">Hirsutella minnesotensis 3608</name>
    <dbReference type="NCBI Taxonomy" id="1043627"/>
    <lineage>
        <taxon>Eukaryota</taxon>
        <taxon>Fungi</taxon>
        <taxon>Dikarya</taxon>
        <taxon>Ascomycota</taxon>
        <taxon>Pezizomycotina</taxon>
        <taxon>Sordariomycetes</taxon>
        <taxon>Hypocreomycetidae</taxon>
        <taxon>Hypocreales</taxon>
        <taxon>Ophiocordycipitaceae</taxon>
        <taxon>Hirsutella</taxon>
    </lineage>
</organism>
<reference evidence="2 3" key="1">
    <citation type="journal article" date="2014" name="Genome Biol. Evol.">
        <title>Comparative genomics and transcriptomics analyses reveal divergent lifestyle features of nematode endoparasitic fungus Hirsutella minnesotensis.</title>
        <authorList>
            <person name="Lai Y."/>
            <person name="Liu K."/>
            <person name="Zhang X."/>
            <person name="Zhang X."/>
            <person name="Li K."/>
            <person name="Wang N."/>
            <person name="Shu C."/>
            <person name="Wu Y."/>
            <person name="Wang C."/>
            <person name="Bushley K.E."/>
            <person name="Xiang M."/>
            <person name="Liu X."/>
        </authorList>
    </citation>
    <scope>NUCLEOTIDE SEQUENCE [LARGE SCALE GENOMIC DNA]</scope>
    <source>
        <strain evidence="2 3">3608</strain>
    </source>
</reference>
<protein>
    <submittedName>
        <fullName evidence="2">Uncharacterized protein</fullName>
    </submittedName>
</protein>
<accession>A0A0F7ZJ68</accession>
<name>A0A0F7ZJ68_9HYPO</name>
<dbReference type="Proteomes" id="UP000054481">
    <property type="component" value="Unassembled WGS sequence"/>
</dbReference>
<evidence type="ECO:0000313" key="3">
    <source>
        <dbReference type="Proteomes" id="UP000054481"/>
    </source>
</evidence>
<dbReference type="EMBL" id="KQ030528">
    <property type="protein sequence ID" value="KJZ74171.1"/>
    <property type="molecule type" value="Genomic_DNA"/>
</dbReference>
<evidence type="ECO:0000256" key="1">
    <source>
        <dbReference type="SAM" id="MobiDB-lite"/>
    </source>
</evidence>
<evidence type="ECO:0000313" key="2">
    <source>
        <dbReference type="EMBL" id="KJZ74171.1"/>
    </source>
</evidence>